<dbReference type="Proteomes" id="UP000586827">
    <property type="component" value="Unassembled WGS sequence"/>
</dbReference>
<gene>
    <name evidence="1" type="ORF">HLB23_40345</name>
</gene>
<name>A0A849CBV5_9NOCA</name>
<evidence type="ECO:0000313" key="2">
    <source>
        <dbReference type="Proteomes" id="UP000586827"/>
    </source>
</evidence>
<reference evidence="1 2" key="1">
    <citation type="submission" date="2020-05" db="EMBL/GenBank/DDBJ databases">
        <title>MicrobeNet Type strains.</title>
        <authorList>
            <person name="Nicholson A.C."/>
        </authorList>
    </citation>
    <scope>NUCLEOTIDE SEQUENCE [LARGE SCALE GENOMIC DNA]</scope>
    <source>
        <strain evidence="1 2">JCM 3224</strain>
    </source>
</reference>
<comment type="caution">
    <text evidence="1">The sequence shown here is derived from an EMBL/GenBank/DDBJ whole genome shotgun (WGS) entry which is preliminary data.</text>
</comment>
<protein>
    <submittedName>
        <fullName evidence="1">Uncharacterized protein</fullName>
    </submittedName>
</protein>
<dbReference type="RefSeq" id="WP_067529219.1">
    <property type="nucleotide sequence ID" value="NZ_JABELX010000034.1"/>
</dbReference>
<proteinExistence type="predicted"/>
<dbReference type="AlphaFoldDB" id="A0A849CBV5"/>
<keyword evidence="2" id="KW-1185">Reference proteome</keyword>
<evidence type="ECO:0000313" key="1">
    <source>
        <dbReference type="EMBL" id="NNH76032.1"/>
    </source>
</evidence>
<organism evidence="1 2">
    <name type="scientific">Nocardia uniformis</name>
    <dbReference type="NCBI Taxonomy" id="53432"/>
    <lineage>
        <taxon>Bacteria</taxon>
        <taxon>Bacillati</taxon>
        <taxon>Actinomycetota</taxon>
        <taxon>Actinomycetes</taxon>
        <taxon>Mycobacteriales</taxon>
        <taxon>Nocardiaceae</taxon>
        <taxon>Nocardia</taxon>
    </lineage>
</organism>
<sequence length="208" mass="23001">MSAKPVIDAGPALNFLAINQQRLLLDVLGPISTPETVESEVLRKSRTDRRFERVGLVWSKLTPKWVEVLSDEWTDTLEAVCARQLDMPWTERKKQAKDLGELLVVAHAVAAAEQGQLVTVVIDDQSGARMATAEAQRLDRLRAQQRPVGRIILVNTTIILERAAGTTHIPDRAAMKAIYAKLRTCDDGLSPISNTRLLSADLWKGRGS</sequence>
<accession>A0A849CBV5</accession>
<dbReference type="EMBL" id="JABELX010000034">
    <property type="protein sequence ID" value="NNH76032.1"/>
    <property type="molecule type" value="Genomic_DNA"/>
</dbReference>